<gene>
    <name evidence="2" type="ORF">IAB77_00530</name>
</gene>
<dbReference type="Pfam" id="PF18936">
    <property type="entry name" value="DUF5684"/>
    <property type="match status" value="1"/>
</dbReference>
<feature type="transmembrane region" description="Helical" evidence="1">
    <location>
        <begin position="70"/>
        <end position="90"/>
    </location>
</feature>
<evidence type="ECO:0000313" key="3">
    <source>
        <dbReference type="Proteomes" id="UP000824262"/>
    </source>
</evidence>
<proteinExistence type="predicted"/>
<keyword evidence="1" id="KW-1133">Transmembrane helix</keyword>
<accession>A0A9D0ZCH6</accession>
<name>A0A9D0ZCH6_9FIRM</name>
<evidence type="ECO:0000313" key="2">
    <source>
        <dbReference type="EMBL" id="HIQ77726.1"/>
    </source>
</evidence>
<organism evidence="2 3">
    <name type="scientific">Candidatus Scatomorpha intestinavium</name>
    <dbReference type="NCBI Taxonomy" id="2840922"/>
    <lineage>
        <taxon>Bacteria</taxon>
        <taxon>Bacillati</taxon>
        <taxon>Bacillota</taxon>
        <taxon>Clostridia</taxon>
        <taxon>Eubacteriales</taxon>
        <taxon>Candidatus Scatomorpha</taxon>
    </lineage>
</organism>
<keyword evidence="1" id="KW-0812">Transmembrane</keyword>
<sequence>MYDSWHYEYYLWYLLGSLGTAALYVGAIIGVLTVAATWMVYSKAGEHGWAALVPFYAQYVLYKITWGNGWLFLLLLVPFVNVVVGIITLVKLSKSFGHGGGFACGLIFLNTIFMLILGFGSSRYVGPGGVNAGWREDFRDDYYAGGQRRYDRGTDYDGSSSYASSERAADEADYGNHSSADYDYGGYRRTDSTRCPDCGAAISGSGKYCPYCGAKLR</sequence>
<dbReference type="Proteomes" id="UP000824262">
    <property type="component" value="Unassembled WGS sequence"/>
</dbReference>
<protein>
    <submittedName>
        <fullName evidence="2">Zinc ribbon domain-containing protein</fullName>
    </submittedName>
</protein>
<keyword evidence="1" id="KW-0472">Membrane</keyword>
<feature type="transmembrane region" description="Helical" evidence="1">
    <location>
        <begin position="102"/>
        <end position="120"/>
    </location>
</feature>
<reference evidence="2" key="2">
    <citation type="journal article" date="2021" name="PeerJ">
        <title>Extensive microbial diversity within the chicken gut microbiome revealed by metagenomics and culture.</title>
        <authorList>
            <person name="Gilroy R."/>
            <person name="Ravi A."/>
            <person name="Getino M."/>
            <person name="Pursley I."/>
            <person name="Horton D.L."/>
            <person name="Alikhan N.F."/>
            <person name="Baker D."/>
            <person name="Gharbi K."/>
            <person name="Hall N."/>
            <person name="Watson M."/>
            <person name="Adriaenssens E.M."/>
            <person name="Foster-Nyarko E."/>
            <person name="Jarju S."/>
            <person name="Secka A."/>
            <person name="Antonio M."/>
            <person name="Oren A."/>
            <person name="Chaudhuri R.R."/>
            <person name="La Ragione R."/>
            <person name="Hildebrand F."/>
            <person name="Pallen M.J."/>
        </authorList>
    </citation>
    <scope>NUCLEOTIDE SEQUENCE</scope>
    <source>
        <strain evidence="2">ChiBcolR7-354</strain>
    </source>
</reference>
<evidence type="ECO:0000256" key="1">
    <source>
        <dbReference type="SAM" id="Phobius"/>
    </source>
</evidence>
<comment type="caution">
    <text evidence="2">The sequence shown here is derived from an EMBL/GenBank/DDBJ whole genome shotgun (WGS) entry which is preliminary data.</text>
</comment>
<dbReference type="AlphaFoldDB" id="A0A9D0ZCH6"/>
<feature type="transmembrane region" description="Helical" evidence="1">
    <location>
        <begin position="12"/>
        <end position="41"/>
    </location>
</feature>
<dbReference type="InterPro" id="IPR043739">
    <property type="entry name" value="DUF5684"/>
</dbReference>
<reference evidence="2" key="1">
    <citation type="submission" date="2020-10" db="EMBL/GenBank/DDBJ databases">
        <authorList>
            <person name="Gilroy R."/>
        </authorList>
    </citation>
    <scope>NUCLEOTIDE SEQUENCE</scope>
    <source>
        <strain evidence="2">ChiBcolR7-354</strain>
    </source>
</reference>
<dbReference type="EMBL" id="DVGA01000008">
    <property type="protein sequence ID" value="HIQ77726.1"/>
    <property type="molecule type" value="Genomic_DNA"/>
</dbReference>